<proteinExistence type="predicted"/>
<accession>A0ABS4X849</accession>
<comment type="caution">
    <text evidence="2">The sequence shown here is derived from an EMBL/GenBank/DDBJ whole genome shotgun (WGS) entry which is preliminary data.</text>
</comment>
<dbReference type="Proteomes" id="UP001296993">
    <property type="component" value="Unassembled WGS sequence"/>
</dbReference>
<organism evidence="2 3">
    <name type="scientific">Paeniglutamicibacter kerguelensis</name>
    <dbReference type="NCBI Taxonomy" id="254788"/>
    <lineage>
        <taxon>Bacteria</taxon>
        <taxon>Bacillati</taxon>
        <taxon>Actinomycetota</taxon>
        <taxon>Actinomycetes</taxon>
        <taxon>Micrococcales</taxon>
        <taxon>Micrococcaceae</taxon>
        <taxon>Paeniglutamicibacter</taxon>
    </lineage>
</organism>
<dbReference type="RefSeq" id="WP_209995310.1">
    <property type="nucleotide sequence ID" value="NZ_BAAAJY010000008.1"/>
</dbReference>
<name>A0ABS4X849_9MICC</name>
<evidence type="ECO:0000313" key="3">
    <source>
        <dbReference type="Proteomes" id="UP001296993"/>
    </source>
</evidence>
<evidence type="ECO:0000256" key="1">
    <source>
        <dbReference type="SAM" id="MobiDB-lite"/>
    </source>
</evidence>
<feature type="region of interest" description="Disordered" evidence="1">
    <location>
        <begin position="20"/>
        <end position="51"/>
    </location>
</feature>
<evidence type="ECO:0000313" key="2">
    <source>
        <dbReference type="EMBL" id="MBP2384652.1"/>
    </source>
</evidence>
<sequence length="70" mass="8208">MATMWWKTLESFERDLKSANDSRVENMRQWASDKEDEADLPGAGRNPKARRHFRMMRVAAEQELGNRGQL</sequence>
<reference evidence="2 3" key="1">
    <citation type="submission" date="2021-03" db="EMBL/GenBank/DDBJ databases">
        <title>Sequencing the genomes of 1000 actinobacteria strains.</title>
        <authorList>
            <person name="Klenk H.-P."/>
        </authorList>
    </citation>
    <scope>NUCLEOTIDE SEQUENCE [LARGE SCALE GENOMIC DNA]</scope>
    <source>
        <strain evidence="2 3">DSM 15797</strain>
    </source>
</reference>
<keyword evidence="3" id="KW-1185">Reference proteome</keyword>
<gene>
    <name evidence="2" type="ORF">JOF47_000163</name>
</gene>
<protein>
    <submittedName>
        <fullName evidence="2">Uncharacterized protein</fullName>
    </submittedName>
</protein>
<dbReference type="EMBL" id="JAGIOF010000001">
    <property type="protein sequence ID" value="MBP2384652.1"/>
    <property type="molecule type" value="Genomic_DNA"/>
</dbReference>